<reference evidence="1" key="1">
    <citation type="submission" date="2015-09" db="EMBL/GenBank/DDBJ databases">
        <title>De novo assembly of Pectinophora gossypiella (Pink Bollworm) gut transcriptome.</title>
        <authorList>
            <person name="Tassone E.E."/>
        </authorList>
    </citation>
    <scope>NUCLEOTIDE SEQUENCE</scope>
</reference>
<dbReference type="AlphaFoldDB" id="A0A1E1VYW3"/>
<feature type="non-terminal residue" evidence="1">
    <location>
        <position position="131"/>
    </location>
</feature>
<organism evidence="1">
    <name type="scientific">Pectinophora gossypiella</name>
    <name type="common">Cotton pink bollworm</name>
    <name type="synonym">Depressaria gossypiella</name>
    <dbReference type="NCBI Taxonomy" id="13191"/>
    <lineage>
        <taxon>Eukaryota</taxon>
        <taxon>Metazoa</taxon>
        <taxon>Ecdysozoa</taxon>
        <taxon>Arthropoda</taxon>
        <taxon>Hexapoda</taxon>
        <taxon>Insecta</taxon>
        <taxon>Pterygota</taxon>
        <taxon>Neoptera</taxon>
        <taxon>Endopterygota</taxon>
        <taxon>Lepidoptera</taxon>
        <taxon>Glossata</taxon>
        <taxon>Ditrysia</taxon>
        <taxon>Gelechioidea</taxon>
        <taxon>Gelechiidae</taxon>
        <taxon>Apatetrinae</taxon>
        <taxon>Pectinophora</taxon>
    </lineage>
</organism>
<name>A0A1E1VYW3_PECGO</name>
<feature type="non-terminal residue" evidence="1">
    <location>
        <position position="1"/>
    </location>
</feature>
<gene>
    <name evidence="1" type="ORF">g.17547</name>
</gene>
<sequence length="131" mass="15105">VKCSKISFKMGSGYAVRITAMVIVCNFCQSERLISDKSLTMNSNIDRYIDNLKFTIDSIDKPRHISKRSYYNVTSDAEDLNNNSTLVLNLPKEFNLDKDKNQSEVEFQRQTDRINTTDYKVLNYTEEPCVG</sequence>
<proteinExistence type="predicted"/>
<accession>A0A1E1VYW3</accession>
<protein>
    <submittedName>
        <fullName evidence="1">Uncharacterized protein</fullName>
    </submittedName>
</protein>
<dbReference type="EMBL" id="GDQN01011139">
    <property type="protein sequence ID" value="JAT79915.1"/>
    <property type="molecule type" value="Transcribed_RNA"/>
</dbReference>
<evidence type="ECO:0000313" key="1">
    <source>
        <dbReference type="EMBL" id="JAT79915.1"/>
    </source>
</evidence>